<gene>
    <name evidence="3" type="ORF">MNOR_LOCUS35228</name>
</gene>
<evidence type="ECO:0000313" key="4">
    <source>
        <dbReference type="Proteomes" id="UP001497623"/>
    </source>
</evidence>
<proteinExistence type="predicted"/>
<comment type="caution">
    <text evidence="3">The sequence shown here is derived from an EMBL/GenBank/DDBJ whole genome shotgun (WGS) entry which is preliminary data.</text>
</comment>
<feature type="transmembrane region" description="Helical" evidence="1">
    <location>
        <begin position="236"/>
        <end position="257"/>
    </location>
</feature>
<feature type="chain" id="PRO_5043393849" evidence="2">
    <location>
        <begin position="27"/>
        <end position="286"/>
    </location>
</feature>
<organism evidence="3 4">
    <name type="scientific">Meganyctiphanes norvegica</name>
    <name type="common">Northern krill</name>
    <name type="synonym">Thysanopoda norvegica</name>
    <dbReference type="NCBI Taxonomy" id="48144"/>
    <lineage>
        <taxon>Eukaryota</taxon>
        <taxon>Metazoa</taxon>
        <taxon>Ecdysozoa</taxon>
        <taxon>Arthropoda</taxon>
        <taxon>Crustacea</taxon>
        <taxon>Multicrustacea</taxon>
        <taxon>Malacostraca</taxon>
        <taxon>Eumalacostraca</taxon>
        <taxon>Eucarida</taxon>
        <taxon>Euphausiacea</taxon>
        <taxon>Euphausiidae</taxon>
        <taxon>Meganyctiphanes</taxon>
    </lineage>
</organism>
<keyword evidence="1" id="KW-0812">Transmembrane</keyword>
<name>A0AAV2SD40_MEGNR</name>
<dbReference type="EMBL" id="CAXKWB010057747">
    <property type="protein sequence ID" value="CAL4179812.1"/>
    <property type="molecule type" value="Genomic_DNA"/>
</dbReference>
<dbReference type="AlphaFoldDB" id="A0AAV2SD40"/>
<evidence type="ECO:0000256" key="1">
    <source>
        <dbReference type="SAM" id="Phobius"/>
    </source>
</evidence>
<reference evidence="3 4" key="1">
    <citation type="submission" date="2024-05" db="EMBL/GenBank/DDBJ databases">
        <authorList>
            <person name="Wallberg A."/>
        </authorList>
    </citation>
    <scope>NUCLEOTIDE SEQUENCE [LARGE SCALE GENOMIC DNA]</scope>
</reference>
<keyword evidence="2" id="KW-0732">Signal</keyword>
<sequence>MIAPPLKSFNSVVITFIILIGYSVESTQYTEYAANNSDYDCPYAECDAAEAEHCFDEVYNNILCHVGSKQQRKGCDSSDTLHFCSSLEVALNCTSNVIDCNCAGEGQGRDVYDSWLHGLMAVKDSLCGDNLDMINNLIDSPNCWNPQKFISCTARTSGVAHVKDLLSTRLSRIECNAIISAVSTCNAQVEKQKCKGTADAVTHALQVFFQASPCGDACSLAAKTSAVVAESTSSGVTIGLTVMVMMLVGVATVLLLMKFRILTLGLNITRGEDDDEHLDPEEHERY</sequence>
<keyword evidence="1" id="KW-1133">Transmembrane helix</keyword>
<feature type="signal peptide" evidence="2">
    <location>
        <begin position="1"/>
        <end position="26"/>
    </location>
</feature>
<evidence type="ECO:0000256" key="2">
    <source>
        <dbReference type="SAM" id="SignalP"/>
    </source>
</evidence>
<dbReference type="Proteomes" id="UP001497623">
    <property type="component" value="Unassembled WGS sequence"/>
</dbReference>
<protein>
    <submittedName>
        <fullName evidence="3">Uncharacterized protein</fullName>
    </submittedName>
</protein>
<accession>A0AAV2SD40</accession>
<keyword evidence="1" id="KW-0472">Membrane</keyword>
<evidence type="ECO:0000313" key="3">
    <source>
        <dbReference type="EMBL" id="CAL4179812.1"/>
    </source>
</evidence>
<keyword evidence="4" id="KW-1185">Reference proteome</keyword>